<dbReference type="Gene3D" id="1.25.40.20">
    <property type="entry name" value="Ankyrin repeat-containing domain"/>
    <property type="match status" value="2"/>
</dbReference>
<dbReference type="InterPro" id="IPR002110">
    <property type="entry name" value="Ankyrin_rpt"/>
</dbReference>
<dbReference type="PROSITE" id="PS50088">
    <property type="entry name" value="ANK_REPEAT"/>
    <property type="match status" value="1"/>
</dbReference>
<evidence type="ECO:0000313" key="4">
    <source>
        <dbReference type="EMBL" id="AEU35495.1"/>
    </source>
</evidence>
<reference evidence="4 5" key="1">
    <citation type="submission" date="2011-11" db="EMBL/GenBank/DDBJ databases">
        <title>Complete sequence of Granulicella mallensis MP5ACTX8.</title>
        <authorList>
            <consortium name="US DOE Joint Genome Institute"/>
            <person name="Lucas S."/>
            <person name="Copeland A."/>
            <person name="Lapidus A."/>
            <person name="Cheng J.-F."/>
            <person name="Goodwin L."/>
            <person name="Pitluck S."/>
            <person name="Peters L."/>
            <person name="Lu M."/>
            <person name="Detter J.C."/>
            <person name="Han C."/>
            <person name="Tapia R."/>
            <person name="Land M."/>
            <person name="Hauser L."/>
            <person name="Kyrpides N."/>
            <person name="Ivanova N."/>
            <person name="Mikhailova N."/>
            <person name="Pagani I."/>
            <person name="Rawat S."/>
            <person name="Mannisto M."/>
            <person name="Haggblom M."/>
            <person name="Woyke T."/>
        </authorList>
    </citation>
    <scope>NUCLEOTIDE SEQUENCE [LARGE SCALE GENOMIC DNA]</scope>
    <source>
        <strain evidence="5">ATCC BAA-1857 / DSM 23137 / MP5ACTX8</strain>
    </source>
</reference>
<protein>
    <submittedName>
        <fullName evidence="4">Ankyrin</fullName>
    </submittedName>
</protein>
<feature type="repeat" description="ANK" evidence="3">
    <location>
        <begin position="198"/>
        <end position="231"/>
    </location>
</feature>
<dbReference type="PANTHER" id="PTHR24189:SF50">
    <property type="entry name" value="ANKYRIN REPEAT AND SOCS BOX PROTEIN 2"/>
    <property type="match status" value="1"/>
</dbReference>
<sequence length="411" mass="45804">MPPASIENGIRYIEIMSAHSTLTQALLDGKMDDARALIAAGETVEAQYFQNNRTQIFRNIVRYKAADIADALIRGGQIQTDIYELDTFEYGLYQALARDTTDEGSSLEFLKALLDKTDNRNDEVKGQTLLGFFLHESAAPAAIQCLIEAGCDARYKDNAERNFIHYVIGTRMQRNELKLAYLQLLIQEGVEVDAKDIEGNTTLLAAVKENLPGGFIELLLQQDANPNEQNHKGITAFYEAVTRQQGKEAYQLLKQFSSPDFDLTTKDGQHLFTSFVKGLSDNPPESQKALLLELLQDGANIYQTSPYYEAPKSGADWIAEKSVELLKTVLDAGAIEINRRDDKGNTLLHKVCGFNVNYDTNAAKETYRKAKLLLEAGADPELTNDKDETPLTLAQQDNLKIKTVELLLKAK</sequence>
<dbReference type="AlphaFoldDB" id="G8NWW7"/>
<dbReference type="HOGENOM" id="CLU_690596_0_0_0"/>
<dbReference type="EMBL" id="CP003130">
    <property type="protein sequence ID" value="AEU35495.1"/>
    <property type="molecule type" value="Genomic_DNA"/>
</dbReference>
<evidence type="ECO:0000313" key="5">
    <source>
        <dbReference type="Proteomes" id="UP000007113"/>
    </source>
</evidence>
<dbReference type="KEGG" id="gma:AciX8_1150"/>
<dbReference type="OrthoDB" id="5657095at2"/>
<dbReference type="Proteomes" id="UP000007113">
    <property type="component" value="Chromosome"/>
</dbReference>
<dbReference type="RefSeq" id="WP_014264375.1">
    <property type="nucleotide sequence ID" value="NC_016631.1"/>
</dbReference>
<dbReference type="InterPro" id="IPR050745">
    <property type="entry name" value="Multifunctional_regulatory"/>
</dbReference>
<organism evidence="4 5">
    <name type="scientific">Granulicella mallensis (strain ATCC BAA-1857 / DSM 23137 / MP5ACTX8)</name>
    <dbReference type="NCBI Taxonomy" id="682795"/>
    <lineage>
        <taxon>Bacteria</taxon>
        <taxon>Pseudomonadati</taxon>
        <taxon>Acidobacteriota</taxon>
        <taxon>Terriglobia</taxon>
        <taxon>Terriglobales</taxon>
        <taxon>Acidobacteriaceae</taxon>
        <taxon>Granulicella</taxon>
    </lineage>
</organism>
<accession>G8NWW7</accession>
<gene>
    <name evidence="4" type="ordered locus">AciX8_1150</name>
</gene>
<dbReference type="InterPro" id="IPR036770">
    <property type="entry name" value="Ankyrin_rpt-contain_sf"/>
</dbReference>
<dbReference type="STRING" id="682795.AciX8_1150"/>
<evidence type="ECO:0000256" key="2">
    <source>
        <dbReference type="ARBA" id="ARBA00023043"/>
    </source>
</evidence>
<evidence type="ECO:0000256" key="3">
    <source>
        <dbReference type="PROSITE-ProRule" id="PRU00023"/>
    </source>
</evidence>
<keyword evidence="2 3" id="KW-0040">ANK repeat</keyword>
<keyword evidence="5" id="KW-1185">Reference proteome</keyword>
<dbReference type="PANTHER" id="PTHR24189">
    <property type="entry name" value="MYOTROPHIN"/>
    <property type="match status" value="1"/>
</dbReference>
<dbReference type="eggNOG" id="COG0666">
    <property type="taxonomic scope" value="Bacteria"/>
</dbReference>
<dbReference type="SUPFAM" id="SSF48403">
    <property type="entry name" value="Ankyrin repeat"/>
    <property type="match status" value="1"/>
</dbReference>
<name>G8NWW7_GRAMM</name>
<keyword evidence="1" id="KW-0677">Repeat</keyword>
<evidence type="ECO:0000256" key="1">
    <source>
        <dbReference type="ARBA" id="ARBA00022737"/>
    </source>
</evidence>
<proteinExistence type="predicted"/>